<dbReference type="GO" id="GO:0006631">
    <property type="term" value="P:fatty acid metabolic process"/>
    <property type="evidence" value="ECO:0007669"/>
    <property type="project" value="UniProtKB-KW"/>
</dbReference>
<keyword evidence="5 10" id="KW-1133">Transmembrane helix</keyword>
<keyword evidence="3 10" id="KW-0812">Transmembrane</keyword>
<dbReference type="InterPro" id="IPR002560">
    <property type="entry name" value="Transposase_DDE"/>
</dbReference>
<dbReference type="InterPro" id="IPR015876">
    <property type="entry name" value="Acyl-CoA_DS"/>
</dbReference>
<protein>
    <submittedName>
        <fullName evidence="13">Stearoyl-CoA desaturase (Delta-9 desaturase)</fullName>
    </submittedName>
</protein>
<keyword evidence="8" id="KW-0443">Lipid metabolism</keyword>
<evidence type="ECO:0000256" key="5">
    <source>
        <dbReference type="ARBA" id="ARBA00022989"/>
    </source>
</evidence>
<evidence type="ECO:0000259" key="11">
    <source>
        <dbReference type="Pfam" id="PF00487"/>
    </source>
</evidence>
<feature type="transmembrane region" description="Helical" evidence="10">
    <location>
        <begin position="137"/>
        <end position="155"/>
    </location>
</feature>
<evidence type="ECO:0000256" key="3">
    <source>
        <dbReference type="ARBA" id="ARBA00022692"/>
    </source>
</evidence>
<comment type="caution">
    <text evidence="13">The sequence shown here is derived from an EMBL/GenBank/DDBJ whole genome shotgun (WGS) entry which is preliminary data.</text>
</comment>
<evidence type="ECO:0000256" key="10">
    <source>
        <dbReference type="SAM" id="Phobius"/>
    </source>
</evidence>
<comment type="similarity">
    <text evidence="2">Belongs to the fatty acid desaturase type 2 family.</text>
</comment>
<dbReference type="PANTHER" id="PTHR11351:SF33">
    <property type="entry name" value="DELTA-9 FATTY ACID DESATURASE, DESA"/>
    <property type="match status" value="1"/>
</dbReference>
<dbReference type="RefSeq" id="WP_120796840.1">
    <property type="nucleotide sequence ID" value="NZ_RBXL01000001.1"/>
</dbReference>
<evidence type="ECO:0000256" key="9">
    <source>
        <dbReference type="ARBA" id="ARBA00023136"/>
    </source>
</evidence>
<evidence type="ECO:0000313" key="13">
    <source>
        <dbReference type="EMBL" id="RKT44395.1"/>
    </source>
</evidence>
<dbReference type="AlphaFoldDB" id="A0A495V797"/>
<dbReference type="GO" id="GO:0016020">
    <property type="term" value="C:membrane"/>
    <property type="evidence" value="ECO:0007669"/>
    <property type="project" value="UniProtKB-SubCell"/>
</dbReference>
<dbReference type="PANTHER" id="PTHR11351">
    <property type="entry name" value="ACYL-COA DESATURASE"/>
    <property type="match status" value="1"/>
</dbReference>
<sequence length="395" mass="44957">MTPYGLLDVDILSAVLITLGMTHITIVAVTVYLHRAQAHRALDLHPAVSHFFRFWLWLTTGMVTKEWVGVHRRHHAKCETAEDPHSPQILGLRKVLGEGAELYAQAASNRAAVERYGQGTPDDWIERRLYSRFSWQGLALMLILDVVLFGVYGVVMWAVQMLWIPIFAAGVINGVGHYFGYRNFEPADASTNIVPWGILIGGEELHNNHHAFPSSARLSSKRWEFDIGWMYIRILKALRLAKVRRVAPNPQVVPGKSQLDLETLRAVITSRMHVFARYGKEVMGPVSREELCRDAEHCRRLVRRARRLLLTEGQRLDASARSSLEQILAKSQTLATVYQFRERLQEIWDRKAPSQEALLNALQEWCQQAEATGIHALERFSKNLRGFALTPTLAR</sequence>
<keyword evidence="6" id="KW-0560">Oxidoreductase</keyword>
<evidence type="ECO:0000256" key="6">
    <source>
        <dbReference type="ARBA" id="ARBA00023002"/>
    </source>
</evidence>
<evidence type="ECO:0000256" key="4">
    <source>
        <dbReference type="ARBA" id="ARBA00022832"/>
    </source>
</evidence>
<dbReference type="Pfam" id="PF01610">
    <property type="entry name" value="DDE_Tnp_ISL3"/>
    <property type="match status" value="1"/>
</dbReference>
<comment type="subcellular location">
    <subcellularLocation>
        <location evidence="1">Membrane</location>
        <topology evidence="1">Multi-pass membrane protein</topology>
    </subcellularLocation>
</comment>
<dbReference type="Pfam" id="PF00487">
    <property type="entry name" value="FA_desaturase"/>
    <property type="match status" value="1"/>
</dbReference>
<keyword evidence="7" id="KW-0408">Iron</keyword>
<evidence type="ECO:0000256" key="8">
    <source>
        <dbReference type="ARBA" id="ARBA00023098"/>
    </source>
</evidence>
<dbReference type="Proteomes" id="UP000274556">
    <property type="component" value="Unassembled WGS sequence"/>
</dbReference>
<dbReference type="EMBL" id="RBXL01000001">
    <property type="protein sequence ID" value="RKT44395.1"/>
    <property type="molecule type" value="Genomic_DNA"/>
</dbReference>
<accession>A0A495V797</accession>
<feature type="transmembrane region" description="Helical" evidence="10">
    <location>
        <begin position="12"/>
        <end position="33"/>
    </location>
</feature>
<name>A0A495V797_9GAMM</name>
<feature type="domain" description="Transposase IS204/IS1001/IS1096/IS1165 DDE" evidence="12">
    <location>
        <begin position="270"/>
        <end position="385"/>
    </location>
</feature>
<reference evidence="13 14" key="1">
    <citation type="submission" date="2018-10" db="EMBL/GenBank/DDBJ databases">
        <title>Genomic Encyclopedia of Archaeal and Bacterial Type Strains, Phase II (KMG-II): from individual species to whole genera.</title>
        <authorList>
            <person name="Goeker M."/>
        </authorList>
    </citation>
    <scope>NUCLEOTIDE SEQUENCE [LARGE SCALE GENOMIC DNA]</scope>
    <source>
        <strain evidence="13 14">DSM 235</strain>
    </source>
</reference>
<evidence type="ECO:0000256" key="2">
    <source>
        <dbReference type="ARBA" id="ARBA00008749"/>
    </source>
</evidence>
<keyword evidence="14" id="KW-1185">Reference proteome</keyword>
<organism evidence="13 14">
    <name type="scientific">Thiocapsa rosea</name>
    <dbReference type="NCBI Taxonomy" id="69360"/>
    <lineage>
        <taxon>Bacteria</taxon>
        <taxon>Pseudomonadati</taxon>
        <taxon>Pseudomonadota</taxon>
        <taxon>Gammaproteobacteria</taxon>
        <taxon>Chromatiales</taxon>
        <taxon>Chromatiaceae</taxon>
        <taxon>Thiocapsa</taxon>
    </lineage>
</organism>
<dbReference type="GO" id="GO:0016717">
    <property type="term" value="F:oxidoreductase activity, acting on paired donors, with oxidation of a pair of donors resulting in the reduction of molecular oxygen to two molecules of water"/>
    <property type="evidence" value="ECO:0007669"/>
    <property type="project" value="InterPro"/>
</dbReference>
<dbReference type="PRINTS" id="PR00075">
    <property type="entry name" value="FACDDSATRASE"/>
</dbReference>
<evidence type="ECO:0000256" key="1">
    <source>
        <dbReference type="ARBA" id="ARBA00004141"/>
    </source>
</evidence>
<proteinExistence type="inferred from homology"/>
<dbReference type="InterPro" id="IPR005804">
    <property type="entry name" value="FA_desaturase_dom"/>
</dbReference>
<dbReference type="CDD" id="cd03505">
    <property type="entry name" value="Delta9-FADS-like"/>
    <property type="match status" value="1"/>
</dbReference>
<keyword evidence="4" id="KW-0276">Fatty acid metabolism</keyword>
<evidence type="ECO:0000259" key="12">
    <source>
        <dbReference type="Pfam" id="PF01610"/>
    </source>
</evidence>
<evidence type="ECO:0000313" key="14">
    <source>
        <dbReference type="Proteomes" id="UP000274556"/>
    </source>
</evidence>
<evidence type="ECO:0000256" key="7">
    <source>
        <dbReference type="ARBA" id="ARBA00023004"/>
    </source>
</evidence>
<dbReference type="OrthoDB" id="9768289at2"/>
<keyword evidence="9 10" id="KW-0472">Membrane</keyword>
<gene>
    <name evidence="13" type="ORF">BDD21_1777</name>
</gene>
<feature type="domain" description="Fatty acid desaturase" evidence="11">
    <location>
        <begin position="15"/>
        <end position="214"/>
    </location>
</feature>